<comment type="caution">
    <text evidence="2">The sequence shown here is derived from an EMBL/GenBank/DDBJ whole genome shotgun (WGS) entry which is preliminary data.</text>
</comment>
<feature type="domain" description="N-acetyltransferase" evidence="1">
    <location>
        <begin position="4"/>
        <end position="147"/>
    </location>
</feature>
<protein>
    <submittedName>
        <fullName evidence="2">GNAT family N-acetyltransferase</fullName>
        <ecNumber evidence="2">2.3.1.-</ecNumber>
    </submittedName>
</protein>
<keyword evidence="3" id="KW-1185">Reference proteome</keyword>
<dbReference type="InterPro" id="IPR000182">
    <property type="entry name" value="GNAT_dom"/>
</dbReference>
<dbReference type="EMBL" id="JBHUMJ010000002">
    <property type="protein sequence ID" value="MFD2699581.1"/>
    <property type="molecule type" value="Genomic_DNA"/>
</dbReference>
<dbReference type="RefSeq" id="WP_379260515.1">
    <property type="nucleotide sequence ID" value="NZ_JBHUMJ010000002.1"/>
</dbReference>
<reference evidence="3" key="1">
    <citation type="journal article" date="2019" name="Int. J. Syst. Evol. Microbiol.">
        <title>The Global Catalogue of Microorganisms (GCM) 10K type strain sequencing project: providing services to taxonomists for standard genome sequencing and annotation.</title>
        <authorList>
            <consortium name="The Broad Institute Genomics Platform"/>
            <consortium name="The Broad Institute Genome Sequencing Center for Infectious Disease"/>
            <person name="Wu L."/>
            <person name="Ma J."/>
        </authorList>
    </citation>
    <scope>NUCLEOTIDE SEQUENCE [LARGE SCALE GENOMIC DNA]</scope>
    <source>
        <strain evidence="3">KCTC 33849</strain>
    </source>
</reference>
<organism evidence="2 3">
    <name type="scientific">Paenibacillus shunpengii</name>
    <dbReference type="NCBI Taxonomy" id="2054424"/>
    <lineage>
        <taxon>Bacteria</taxon>
        <taxon>Bacillati</taxon>
        <taxon>Bacillota</taxon>
        <taxon>Bacilli</taxon>
        <taxon>Bacillales</taxon>
        <taxon>Paenibacillaceae</taxon>
        <taxon>Paenibacillus</taxon>
    </lineage>
</organism>
<evidence type="ECO:0000313" key="2">
    <source>
        <dbReference type="EMBL" id="MFD2699581.1"/>
    </source>
</evidence>
<keyword evidence="2" id="KW-0012">Acyltransferase</keyword>
<proteinExistence type="predicted"/>
<sequence length="147" mass="17531">METLTVISAQLNDVHILSQMNKELIEDEKSDNPMTLEELNDRMTDFLNNDWKAVLLVLGEQAVGYALYQEREDINNRKNKTFYIRQYFIRRQYRRRGLGKQGIDKLRAELFQNSTLIIDVLESNPMGRRFWEEIGFNSYYTNMRLNP</sequence>
<dbReference type="PROSITE" id="PS51186">
    <property type="entry name" value="GNAT"/>
    <property type="match status" value="1"/>
</dbReference>
<dbReference type="CDD" id="cd04301">
    <property type="entry name" value="NAT_SF"/>
    <property type="match status" value="1"/>
</dbReference>
<dbReference type="EC" id="2.3.1.-" evidence="2"/>
<dbReference type="GO" id="GO:0016746">
    <property type="term" value="F:acyltransferase activity"/>
    <property type="evidence" value="ECO:0007669"/>
    <property type="project" value="UniProtKB-KW"/>
</dbReference>
<evidence type="ECO:0000259" key="1">
    <source>
        <dbReference type="PROSITE" id="PS51186"/>
    </source>
</evidence>
<name>A0ABW5SII0_9BACL</name>
<dbReference type="Proteomes" id="UP001597540">
    <property type="component" value="Unassembled WGS sequence"/>
</dbReference>
<dbReference type="InterPro" id="IPR016181">
    <property type="entry name" value="Acyl_CoA_acyltransferase"/>
</dbReference>
<dbReference type="Gene3D" id="3.40.630.30">
    <property type="match status" value="1"/>
</dbReference>
<keyword evidence="2" id="KW-0808">Transferase</keyword>
<gene>
    <name evidence="2" type="ORF">ACFSVM_03810</name>
</gene>
<dbReference type="SUPFAM" id="SSF55729">
    <property type="entry name" value="Acyl-CoA N-acyltransferases (Nat)"/>
    <property type="match status" value="1"/>
</dbReference>
<evidence type="ECO:0000313" key="3">
    <source>
        <dbReference type="Proteomes" id="UP001597540"/>
    </source>
</evidence>
<accession>A0ABW5SII0</accession>
<dbReference type="Pfam" id="PF00583">
    <property type="entry name" value="Acetyltransf_1"/>
    <property type="match status" value="1"/>
</dbReference>